<dbReference type="SUPFAM" id="SSF48452">
    <property type="entry name" value="TPR-like"/>
    <property type="match status" value="1"/>
</dbReference>
<accession>A0A1G9BFQ1</accession>
<dbReference type="EMBL" id="FNFX01000002">
    <property type="protein sequence ID" value="SDK37685.1"/>
    <property type="molecule type" value="Genomic_DNA"/>
</dbReference>
<gene>
    <name evidence="1" type="ORF">SAMN05192566_1127</name>
</gene>
<keyword evidence="2" id="KW-1185">Reference proteome</keyword>
<dbReference type="OrthoDB" id="5588378at2"/>
<reference evidence="2" key="1">
    <citation type="submission" date="2016-10" db="EMBL/GenBank/DDBJ databases">
        <authorList>
            <person name="Varghese N."/>
            <person name="Submissions S."/>
        </authorList>
    </citation>
    <scope>NUCLEOTIDE SEQUENCE [LARGE SCALE GENOMIC DNA]</scope>
    <source>
        <strain evidence="2">CBMB127</strain>
    </source>
</reference>
<dbReference type="RefSeq" id="WP_091471161.1">
    <property type="nucleotide sequence ID" value="NZ_FNFX01000002.1"/>
</dbReference>
<evidence type="ECO:0000313" key="2">
    <source>
        <dbReference type="Proteomes" id="UP000198629"/>
    </source>
</evidence>
<evidence type="ECO:0008006" key="3">
    <source>
        <dbReference type="Google" id="ProtNLM"/>
    </source>
</evidence>
<dbReference type="Proteomes" id="UP000198629">
    <property type="component" value="Unassembled WGS sequence"/>
</dbReference>
<organism evidence="1 2">
    <name type="scientific">Methylophilus rhizosphaerae</name>
    <dbReference type="NCBI Taxonomy" id="492660"/>
    <lineage>
        <taxon>Bacteria</taxon>
        <taxon>Pseudomonadati</taxon>
        <taxon>Pseudomonadota</taxon>
        <taxon>Betaproteobacteria</taxon>
        <taxon>Nitrosomonadales</taxon>
        <taxon>Methylophilaceae</taxon>
        <taxon>Methylophilus</taxon>
    </lineage>
</organism>
<dbReference type="InterPro" id="IPR011990">
    <property type="entry name" value="TPR-like_helical_dom_sf"/>
</dbReference>
<dbReference type="Gene3D" id="1.25.40.10">
    <property type="entry name" value="Tetratricopeptide repeat domain"/>
    <property type="match status" value="1"/>
</dbReference>
<proteinExistence type="predicted"/>
<name>A0A1G9BFQ1_9PROT</name>
<sequence length="160" mass="18056">MQNKQTDFYETWKALTHEGNAYFHANAYIQALACYEHARSMLLQYFEEWGTPDDAVAALVVSYLNLADTQQRLGRSHEAADTLCMVHERLVLSIQHPATEPALREAACRHQRETFAALTQFAQAQNQDPRVCPLVEACLARTNVSMQLSLPINGPTSRVH</sequence>
<dbReference type="STRING" id="492660.SAMN05192566_1127"/>
<dbReference type="AlphaFoldDB" id="A0A1G9BFQ1"/>
<protein>
    <recommendedName>
        <fullName evidence="3">Tetratricopeptide repeat-containing protein</fullName>
    </recommendedName>
</protein>
<evidence type="ECO:0000313" key="1">
    <source>
        <dbReference type="EMBL" id="SDK37685.1"/>
    </source>
</evidence>